<dbReference type="SUPFAM" id="SSF141868">
    <property type="entry name" value="EAL domain-like"/>
    <property type="match status" value="1"/>
</dbReference>
<dbReference type="PANTHER" id="PTHR33121:SF78">
    <property type="entry name" value="CYCLIC DI-GMP PHOSPHODIESTERASE PDEH"/>
    <property type="match status" value="1"/>
</dbReference>
<dbReference type="Gene3D" id="3.20.20.450">
    <property type="entry name" value="EAL domain"/>
    <property type="match status" value="1"/>
</dbReference>
<dbReference type="InterPro" id="IPR050706">
    <property type="entry name" value="Cyclic-di-GMP_PDE-like"/>
</dbReference>
<dbReference type="InterPro" id="IPR035919">
    <property type="entry name" value="EAL_sf"/>
</dbReference>
<evidence type="ECO:0000313" key="2">
    <source>
        <dbReference type="EMBL" id="MCW8347109.1"/>
    </source>
</evidence>
<keyword evidence="3" id="KW-1185">Reference proteome</keyword>
<reference evidence="2" key="1">
    <citation type="submission" date="2022-02" db="EMBL/GenBank/DDBJ databases">
        <title>Vibrio sp. nov, a new bacterium isolated from seawater.</title>
        <authorList>
            <person name="Yuan Y."/>
        </authorList>
    </citation>
    <scope>NUCLEOTIDE SEQUENCE</scope>
    <source>
        <strain evidence="2">ZSDZ65</strain>
    </source>
</reference>
<gene>
    <name evidence="2" type="ORF">MD535_13980</name>
</gene>
<dbReference type="InterPro" id="IPR001633">
    <property type="entry name" value="EAL_dom"/>
</dbReference>
<feature type="domain" description="EAL" evidence="1">
    <location>
        <begin position="9"/>
        <end position="249"/>
    </location>
</feature>
<sequence>MSVAIQQADSSSRFLAYSTIDCAVFAEFEFKVQPIVHPMSATVYAYEVLTQVSDCSGEQISGEDFFSQINDQFLQRLMFAQLDYYRDYIKKYDTLMSFNLPLSCLNNDHFVNNLLAVLDFPIAIEITCTQLSLSHQALAKNIKKLRHHGVEFWLDDYCHKDRSKTHALQYFTWDVIKLDKSYLLYHDNDEIINMLAELLSLYAPRLIIEGVETAIQRKMHLMEHVYMQGYYYYYPTSIDNLIPLLEEKNNRSPNSDIRQKKNRPSMSLAVGLAIE</sequence>
<protein>
    <submittedName>
        <fullName evidence="2">EAL domain-containing protein</fullName>
    </submittedName>
</protein>
<dbReference type="RefSeq" id="WP_265675645.1">
    <property type="nucleotide sequence ID" value="NZ_JAKRRY010000018.1"/>
</dbReference>
<dbReference type="EMBL" id="JAKRRY010000018">
    <property type="protein sequence ID" value="MCW8347109.1"/>
    <property type="molecule type" value="Genomic_DNA"/>
</dbReference>
<dbReference type="SMART" id="SM00052">
    <property type="entry name" value="EAL"/>
    <property type="match status" value="1"/>
</dbReference>
<dbReference type="GO" id="GO:0071111">
    <property type="term" value="F:cyclic-guanylate-specific phosphodiesterase activity"/>
    <property type="evidence" value="ECO:0007669"/>
    <property type="project" value="InterPro"/>
</dbReference>
<evidence type="ECO:0000259" key="1">
    <source>
        <dbReference type="PROSITE" id="PS50883"/>
    </source>
</evidence>
<dbReference type="PROSITE" id="PS50883">
    <property type="entry name" value="EAL"/>
    <property type="match status" value="1"/>
</dbReference>
<proteinExistence type="predicted"/>
<organism evidence="2 3">
    <name type="scientific">Vibrio qingdaonensis</name>
    <dbReference type="NCBI Taxonomy" id="2829491"/>
    <lineage>
        <taxon>Bacteria</taxon>
        <taxon>Pseudomonadati</taxon>
        <taxon>Pseudomonadota</taxon>
        <taxon>Gammaproteobacteria</taxon>
        <taxon>Vibrionales</taxon>
        <taxon>Vibrionaceae</taxon>
        <taxon>Vibrio</taxon>
    </lineage>
</organism>
<evidence type="ECO:0000313" key="3">
    <source>
        <dbReference type="Proteomes" id="UP001155587"/>
    </source>
</evidence>
<dbReference type="PANTHER" id="PTHR33121">
    <property type="entry name" value="CYCLIC DI-GMP PHOSPHODIESTERASE PDEF"/>
    <property type="match status" value="1"/>
</dbReference>
<name>A0A9X3CQB4_9VIBR</name>
<accession>A0A9X3CQB4</accession>
<dbReference type="Proteomes" id="UP001155587">
    <property type="component" value="Unassembled WGS sequence"/>
</dbReference>
<dbReference type="Pfam" id="PF00563">
    <property type="entry name" value="EAL"/>
    <property type="match status" value="1"/>
</dbReference>
<dbReference type="AlphaFoldDB" id="A0A9X3CQB4"/>
<comment type="caution">
    <text evidence="2">The sequence shown here is derived from an EMBL/GenBank/DDBJ whole genome shotgun (WGS) entry which is preliminary data.</text>
</comment>